<dbReference type="KEGG" id="mbr:MONBRDRAFT_21735"/>
<keyword evidence="3" id="KW-0723">Serine/threonine-protein kinase</keyword>
<proteinExistence type="inferred from homology"/>
<dbReference type="GO" id="GO:0005634">
    <property type="term" value="C:nucleus"/>
    <property type="evidence" value="ECO:0000318"/>
    <property type="project" value="GO_Central"/>
</dbReference>
<evidence type="ECO:0000256" key="5">
    <source>
        <dbReference type="ARBA" id="ARBA00022679"/>
    </source>
</evidence>
<accession>A9VB95</accession>
<dbReference type="GeneID" id="5895303"/>
<dbReference type="InterPro" id="IPR050108">
    <property type="entry name" value="CDK"/>
</dbReference>
<dbReference type="CDD" id="cd07841">
    <property type="entry name" value="STKc_CDK7"/>
    <property type="match status" value="1"/>
</dbReference>
<dbReference type="PANTHER" id="PTHR24056">
    <property type="entry name" value="CELL DIVISION PROTEIN KINASE"/>
    <property type="match status" value="1"/>
</dbReference>
<dbReference type="InterPro" id="IPR008271">
    <property type="entry name" value="Ser/Thr_kinase_AS"/>
</dbReference>
<dbReference type="InterPro" id="IPR000719">
    <property type="entry name" value="Prot_kinase_dom"/>
</dbReference>
<feature type="binding site" evidence="10">
    <location>
        <begin position="29"/>
        <end position="37"/>
    </location>
    <ligand>
        <name>ATP</name>
        <dbReference type="ChEBI" id="CHEBI:30616"/>
    </ligand>
</feature>
<keyword evidence="4" id="KW-0597">Phosphoprotein</keyword>
<evidence type="ECO:0000256" key="8">
    <source>
        <dbReference type="ARBA" id="ARBA00022840"/>
    </source>
</evidence>
<dbReference type="Pfam" id="PF00069">
    <property type="entry name" value="Pkinase"/>
    <property type="match status" value="1"/>
</dbReference>
<dbReference type="Proteomes" id="UP000001357">
    <property type="component" value="Unassembled WGS sequence"/>
</dbReference>
<dbReference type="SMART" id="SM00220">
    <property type="entry name" value="S_TKc"/>
    <property type="match status" value="1"/>
</dbReference>
<dbReference type="eggNOG" id="KOG0659">
    <property type="taxonomic scope" value="Eukaryota"/>
</dbReference>
<dbReference type="Gene3D" id="3.30.200.20">
    <property type="entry name" value="Phosphorylase Kinase, domain 1"/>
    <property type="match status" value="1"/>
</dbReference>
<evidence type="ECO:0000256" key="9">
    <source>
        <dbReference type="PIRSR" id="PIRSR637770-1"/>
    </source>
</evidence>
<dbReference type="PANTHER" id="PTHR24056:SF0">
    <property type="entry name" value="CYCLIN-DEPENDENT KINASE 7"/>
    <property type="match status" value="1"/>
</dbReference>
<gene>
    <name evidence="12" type="primary">Cdk7</name>
    <name evidence="12" type="ORF">MONBRDRAFT_21735</name>
</gene>
<dbReference type="STRING" id="81824.A9VB95"/>
<dbReference type="AlphaFoldDB" id="A9VB95"/>
<dbReference type="SUPFAM" id="SSF56112">
    <property type="entry name" value="Protein kinase-like (PK-like)"/>
    <property type="match status" value="1"/>
</dbReference>
<dbReference type="FunFam" id="1.10.510.10:FF:001556">
    <property type="entry name" value="CMGC family protein kinase"/>
    <property type="match status" value="1"/>
</dbReference>
<dbReference type="GO" id="GO:0070985">
    <property type="term" value="C:transcription factor TFIIK complex"/>
    <property type="evidence" value="ECO:0000318"/>
    <property type="project" value="GO_Central"/>
</dbReference>
<dbReference type="InParanoid" id="A9VB95"/>
<sequence length="334" mass="37500">MATTVKGSRPAGKKGSGAKKAGYEKVKYLGEGQFGTVYLERDSQTGQLYAIKRIRLGDKSMAKEGLNQSAFREIMFLREVHHPNIIDLHDVFLKKGNLHLVLELASTDLEKLIRNKRLDFAPGDVKSLLLQTYQALDYLHARWILHRDLKPNNILITTGGQVKLTDFGLACTFGSPSREMTTQVVTIFYRAPELLLGARHYGVGVDIWAMACIHMELELRTPILPGDGPFDQLDKIMAFLSSFGHAFAQPNYRELSSSWEFKPRDPTPIRALLPAVSDAAIDLLEKQFTYDPLKRPTARETLMHPYFSEAPGPTPPDQLPLALHSSYNSKLHKT</sequence>
<evidence type="ECO:0000256" key="1">
    <source>
        <dbReference type="ARBA" id="ARBA00006485"/>
    </source>
</evidence>
<evidence type="ECO:0000256" key="7">
    <source>
        <dbReference type="ARBA" id="ARBA00022777"/>
    </source>
</evidence>
<name>A9VB95_MONBE</name>
<feature type="binding site" evidence="10">
    <location>
        <position position="52"/>
    </location>
    <ligand>
        <name>ATP</name>
        <dbReference type="ChEBI" id="CHEBI:30616"/>
    </ligand>
</feature>
<evidence type="ECO:0000259" key="11">
    <source>
        <dbReference type="PROSITE" id="PS50011"/>
    </source>
</evidence>
<dbReference type="InterPro" id="IPR037770">
    <property type="entry name" value="CDK7"/>
</dbReference>
<dbReference type="GO" id="GO:0051726">
    <property type="term" value="P:regulation of cell cycle"/>
    <property type="evidence" value="ECO:0000318"/>
    <property type="project" value="GO_Central"/>
</dbReference>
<dbReference type="GO" id="GO:0008353">
    <property type="term" value="F:RNA polymerase II CTD heptapeptide repeat kinase activity"/>
    <property type="evidence" value="ECO:0000318"/>
    <property type="project" value="GO_Central"/>
</dbReference>
<evidence type="ECO:0000256" key="10">
    <source>
        <dbReference type="PIRSR" id="PIRSR637770-2"/>
    </source>
</evidence>
<dbReference type="InterPro" id="IPR011009">
    <property type="entry name" value="Kinase-like_dom_sf"/>
</dbReference>
<reference evidence="12 13" key="1">
    <citation type="journal article" date="2008" name="Nature">
        <title>The genome of the choanoflagellate Monosiga brevicollis and the origin of metazoans.</title>
        <authorList>
            <consortium name="JGI Sequencing"/>
            <person name="King N."/>
            <person name="Westbrook M.J."/>
            <person name="Young S.L."/>
            <person name="Kuo A."/>
            <person name="Abedin M."/>
            <person name="Chapman J."/>
            <person name="Fairclough S."/>
            <person name="Hellsten U."/>
            <person name="Isogai Y."/>
            <person name="Letunic I."/>
            <person name="Marr M."/>
            <person name="Pincus D."/>
            <person name="Putnam N."/>
            <person name="Rokas A."/>
            <person name="Wright K.J."/>
            <person name="Zuzow R."/>
            <person name="Dirks W."/>
            <person name="Good M."/>
            <person name="Goodstein D."/>
            <person name="Lemons D."/>
            <person name="Li W."/>
            <person name="Lyons J.B."/>
            <person name="Morris A."/>
            <person name="Nichols S."/>
            <person name="Richter D.J."/>
            <person name="Salamov A."/>
            <person name="Bork P."/>
            <person name="Lim W.A."/>
            <person name="Manning G."/>
            <person name="Miller W.T."/>
            <person name="McGinnis W."/>
            <person name="Shapiro H."/>
            <person name="Tjian R."/>
            <person name="Grigoriev I.V."/>
            <person name="Rokhsar D."/>
        </authorList>
    </citation>
    <scope>NUCLEOTIDE SEQUENCE [LARGE SCALE GENOMIC DNA]</scope>
    <source>
        <strain evidence="13">MX1 / ATCC 50154</strain>
    </source>
</reference>
<keyword evidence="6 10" id="KW-0547">Nucleotide-binding</keyword>
<dbReference type="Gene3D" id="1.10.510.10">
    <property type="entry name" value="Transferase(Phosphotransferase) domain 1"/>
    <property type="match status" value="1"/>
</dbReference>
<dbReference type="GO" id="GO:0004693">
    <property type="term" value="F:cyclin-dependent protein serine/threonine kinase activity"/>
    <property type="evidence" value="ECO:0000318"/>
    <property type="project" value="GO_Central"/>
</dbReference>
<dbReference type="PROSITE" id="PS00108">
    <property type="entry name" value="PROTEIN_KINASE_ST"/>
    <property type="match status" value="1"/>
</dbReference>
<dbReference type="PIRSF" id="PIRSF000654">
    <property type="entry name" value="Integrin-linked_kinase"/>
    <property type="match status" value="1"/>
</dbReference>
<dbReference type="GO" id="GO:0045944">
    <property type="term" value="P:positive regulation of transcription by RNA polymerase II"/>
    <property type="evidence" value="ECO:0000318"/>
    <property type="project" value="GO_Central"/>
</dbReference>
<evidence type="ECO:0000256" key="2">
    <source>
        <dbReference type="ARBA" id="ARBA00012409"/>
    </source>
</evidence>
<dbReference type="FunCoup" id="A9VB95">
    <property type="interactions" value="1428"/>
</dbReference>
<dbReference type="FunFam" id="3.30.200.20:FF:000042">
    <property type="entry name" value="Aurora kinase A"/>
    <property type="match status" value="1"/>
</dbReference>
<evidence type="ECO:0000256" key="4">
    <source>
        <dbReference type="ARBA" id="ARBA00022553"/>
    </source>
</evidence>
<evidence type="ECO:0000313" key="12">
    <source>
        <dbReference type="EMBL" id="EDQ85149.1"/>
    </source>
</evidence>
<dbReference type="EMBL" id="CH991576">
    <property type="protein sequence ID" value="EDQ85149.1"/>
    <property type="molecule type" value="Genomic_DNA"/>
</dbReference>
<keyword evidence="8 10" id="KW-0067">ATP-binding</keyword>
<evidence type="ECO:0000313" key="13">
    <source>
        <dbReference type="Proteomes" id="UP000001357"/>
    </source>
</evidence>
<evidence type="ECO:0000256" key="6">
    <source>
        <dbReference type="ARBA" id="ARBA00022741"/>
    </source>
</evidence>
<dbReference type="EC" id="2.7.11.23" evidence="2"/>
<dbReference type="RefSeq" id="XP_001749974.1">
    <property type="nucleotide sequence ID" value="XM_001749922.1"/>
</dbReference>
<feature type="active site" description="Proton acceptor" evidence="9">
    <location>
        <position position="148"/>
    </location>
</feature>
<feature type="domain" description="Protein kinase" evidence="11">
    <location>
        <begin position="23"/>
        <end position="307"/>
    </location>
</feature>
<keyword evidence="5" id="KW-0808">Transferase</keyword>
<dbReference type="GO" id="GO:0005737">
    <property type="term" value="C:cytoplasm"/>
    <property type="evidence" value="ECO:0000318"/>
    <property type="project" value="GO_Central"/>
</dbReference>
<keyword evidence="7" id="KW-0418">Kinase</keyword>
<dbReference type="PROSITE" id="PS50011">
    <property type="entry name" value="PROTEIN_KINASE_DOM"/>
    <property type="match status" value="1"/>
</dbReference>
<dbReference type="OMA" id="VMRQASH"/>
<organism evidence="12 13">
    <name type="scientific">Monosiga brevicollis</name>
    <name type="common">Choanoflagellate</name>
    <dbReference type="NCBI Taxonomy" id="81824"/>
    <lineage>
        <taxon>Eukaryota</taxon>
        <taxon>Choanoflagellata</taxon>
        <taxon>Craspedida</taxon>
        <taxon>Salpingoecidae</taxon>
        <taxon>Monosiga</taxon>
    </lineage>
</organism>
<comment type="similarity">
    <text evidence="1">Belongs to the protein kinase superfamily. CMGC Ser/Thr protein kinase family. CDC2/CDKX subfamily.</text>
</comment>
<dbReference type="GO" id="GO:0005524">
    <property type="term" value="F:ATP binding"/>
    <property type="evidence" value="ECO:0007669"/>
    <property type="project" value="UniProtKB-KW"/>
</dbReference>
<evidence type="ECO:0000256" key="3">
    <source>
        <dbReference type="ARBA" id="ARBA00022527"/>
    </source>
</evidence>
<protein>
    <recommendedName>
        <fullName evidence="2">[RNA-polymerase]-subunit kinase</fullName>
        <ecNumber evidence="2">2.7.11.23</ecNumber>
    </recommendedName>
</protein>
<keyword evidence="13" id="KW-1185">Reference proteome</keyword>